<proteinExistence type="inferred from homology"/>
<feature type="compositionally biased region" description="Basic and acidic residues" evidence="2">
    <location>
        <begin position="592"/>
        <end position="602"/>
    </location>
</feature>
<keyword evidence="5" id="KW-1185">Reference proteome</keyword>
<accession>A0A6A6FW15</accession>
<dbReference type="Proteomes" id="UP000799539">
    <property type="component" value="Unassembled WGS sequence"/>
</dbReference>
<sequence>MADFLTAVKTTVDHNGDESQPTLKAVSSRPIQREAKLKSVDQPADNVAQNIDGQLESEADVLPSPASPEHALRILKNQPSSRTIRHVLEQLLTGHGFSSDFNLDAPGPQQAQLTNTIVNTIIPTFWSTCDETDRGLFTSCLVNVAGSNAIVARIRALTDALPSTTAPKSESGELEDALSVLLQLLTGEKFVSHVWQRLAKAVADPAKRSISWKEFVNLIGSGKVVAAVARAEDAMSNASNAHVKRSWISNASEYTTWLARSIMDANAPAEEGFDELATSQAAAQLLVKAFGLGYPVVLAKAILTYTASLRKIMGNVPKFTRRQFLENTLQWLSQLCPSEPSPLSDHMAESAKIVSSLAACVNLVVHEGDAMPEQIFSYSTNPALLSTTSVPVRRAMVVVMATIAPDELPNMLEKLLTIFGDRLFINHAPISQQEGIAQLILLVAGYLNRQSPVAVLMTARSSGHMSGTSNRLHSSSSRARWLGMIVATAISGIVDKEGARITFETRDMQTEDAKRYKQLIELDDKIGTLGDFASLLQPKSITTNPRRKQNVREELPVINGKQSFGPSRPPAQTEVIGEKVTELLDDEDEGNDDLKPYAKPDSDPEDSDEDATLVNRDKVRPPVYIRDLMRMLREDKKHDRFQVAIKQAAPLIRKKSNFGREVRDHAEEIALLLCDLQDPFDTEDFDELKLQALIAILLSDVETIAPWLSRQVFHGDYSLSQRCVMLSALGLGGRELAGLTEQDNLNPALPNTSFPSKRLPTQLHAIYDSTPRPVERLESATSNVENAIMQPIALSAADQTTSHLNAVKIKKFSSRMDVERTERKPAVNQLAKISATHFFNPLITRYQQEVAAYGQRSVFASAPIVQVTFVKTLALLLHAAGPAMMGLPDVTTAFWELLFSLRVASAKDISILEAVLFALLTLLEVNCEWGDMARLAQEEPKRMAETQSWVEVVFERTGSGGLVTKAGGEESKVRMLAAGVLVKCREIIEAYQKRLMGGIRSE</sequence>
<name>A0A6A6FW15_9PEZI</name>
<dbReference type="PANTHER" id="PTHR15830">
    <property type="entry name" value="TELOMERE LENGTH REGULATION PROTEIN TEL2 FAMILY MEMBER"/>
    <property type="match status" value="1"/>
</dbReference>
<comment type="similarity">
    <text evidence="1">Belongs to the TEL2 family.</text>
</comment>
<dbReference type="GO" id="GO:0051879">
    <property type="term" value="F:Hsp90 protein binding"/>
    <property type="evidence" value="ECO:0007669"/>
    <property type="project" value="TreeGrafter"/>
</dbReference>
<evidence type="ECO:0000256" key="1">
    <source>
        <dbReference type="ARBA" id="ARBA00006133"/>
    </source>
</evidence>
<dbReference type="EMBL" id="ML992662">
    <property type="protein sequence ID" value="KAF2217430.1"/>
    <property type="molecule type" value="Genomic_DNA"/>
</dbReference>
<evidence type="ECO:0000313" key="4">
    <source>
        <dbReference type="EMBL" id="KAF2217430.1"/>
    </source>
</evidence>
<dbReference type="InterPro" id="IPR051970">
    <property type="entry name" value="TEL2_Regulation"/>
</dbReference>
<evidence type="ECO:0000259" key="3">
    <source>
        <dbReference type="Pfam" id="PF10193"/>
    </source>
</evidence>
<protein>
    <recommendedName>
        <fullName evidence="3">Telomere length regulation protein conserved domain-containing protein</fullName>
    </recommendedName>
</protein>
<organism evidence="4 5">
    <name type="scientific">Cercospora zeae-maydis SCOH1-5</name>
    <dbReference type="NCBI Taxonomy" id="717836"/>
    <lineage>
        <taxon>Eukaryota</taxon>
        <taxon>Fungi</taxon>
        <taxon>Dikarya</taxon>
        <taxon>Ascomycota</taxon>
        <taxon>Pezizomycotina</taxon>
        <taxon>Dothideomycetes</taxon>
        <taxon>Dothideomycetidae</taxon>
        <taxon>Mycosphaerellales</taxon>
        <taxon>Mycosphaerellaceae</taxon>
        <taxon>Cercospora</taxon>
    </lineage>
</organism>
<dbReference type="PANTHER" id="PTHR15830:SF10">
    <property type="entry name" value="TELOMERE LENGTH REGULATION PROTEIN TEL2 HOMOLOG"/>
    <property type="match status" value="1"/>
</dbReference>
<feature type="domain" description="Telomere length regulation protein conserved" evidence="3">
    <location>
        <begin position="622"/>
        <end position="732"/>
    </location>
</feature>
<evidence type="ECO:0000256" key="2">
    <source>
        <dbReference type="SAM" id="MobiDB-lite"/>
    </source>
</evidence>
<dbReference type="InterPro" id="IPR038528">
    <property type="entry name" value="TEL2_C_sf"/>
</dbReference>
<feature type="region of interest" description="Disordered" evidence="2">
    <location>
        <begin position="583"/>
        <end position="614"/>
    </location>
</feature>
<dbReference type="GO" id="GO:0051083">
    <property type="term" value="P:'de novo' cotranslational protein folding"/>
    <property type="evidence" value="ECO:0007669"/>
    <property type="project" value="TreeGrafter"/>
</dbReference>
<dbReference type="Pfam" id="PF10193">
    <property type="entry name" value="Telomere_reg-2"/>
    <property type="match status" value="1"/>
</dbReference>
<dbReference type="InterPro" id="IPR019337">
    <property type="entry name" value="Telomere_length_regulation_dom"/>
</dbReference>
<dbReference type="Gene3D" id="1.25.40.720">
    <property type="entry name" value="Telomere length regulation protein 2, C-terminal domain"/>
    <property type="match status" value="2"/>
</dbReference>
<dbReference type="AlphaFoldDB" id="A0A6A6FW15"/>
<dbReference type="OrthoDB" id="10258062at2759"/>
<reference evidence="4" key="1">
    <citation type="journal article" date="2020" name="Stud. Mycol.">
        <title>101 Dothideomycetes genomes: a test case for predicting lifestyles and emergence of pathogens.</title>
        <authorList>
            <person name="Haridas S."/>
            <person name="Albert R."/>
            <person name="Binder M."/>
            <person name="Bloem J."/>
            <person name="Labutti K."/>
            <person name="Salamov A."/>
            <person name="Andreopoulos B."/>
            <person name="Baker S."/>
            <person name="Barry K."/>
            <person name="Bills G."/>
            <person name="Bluhm B."/>
            <person name="Cannon C."/>
            <person name="Castanera R."/>
            <person name="Culley D."/>
            <person name="Daum C."/>
            <person name="Ezra D."/>
            <person name="Gonzalez J."/>
            <person name="Henrissat B."/>
            <person name="Kuo A."/>
            <person name="Liang C."/>
            <person name="Lipzen A."/>
            <person name="Lutzoni F."/>
            <person name="Magnuson J."/>
            <person name="Mondo S."/>
            <person name="Nolan M."/>
            <person name="Ohm R."/>
            <person name="Pangilinan J."/>
            <person name="Park H.-J."/>
            <person name="Ramirez L."/>
            <person name="Alfaro M."/>
            <person name="Sun H."/>
            <person name="Tritt A."/>
            <person name="Yoshinaga Y."/>
            <person name="Zwiers L.-H."/>
            <person name="Turgeon B."/>
            <person name="Goodwin S."/>
            <person name="Spatafora J."/>
            <person name="Crous P."/>
            <person name="Grigoriev I."/>
        </authorList>
    </citation>
    <scope>NUCLEOTIDE SEQUENCE</scope>
    <source>
        <strain evidence="4">SCOH1-5</strain>
    </source>
</reference>
<evidence type="ECO:0000313" key="5">
    <source>
        <dbReference type="Proteomes" id="UP000799539"/>
    </source>
</evidence>
<dbReference type="GO" id="GO:0042162">
    <property type="term" value="F:telomeric DNA binding"/>
    <property type="evidence" value="ECO:0007669"/>
    <property type="project" value="TreeGrafter"/>
</dbReference>
<dbReference type="GO" id="GO:0005829">
    <property type="term" value="C:cytosol"/>
    <property type="evidence" value="ECO:0007669"/>
    <property type="project" value="TreeGrafter"/>
</dbReference>
<gene>
    <name evidence="4" type="ORF">CERZMDRAFT_108169</name>
</gene>